<reference evidence="5 6" key="1">
    <citation type="journal article" date="2021" name="Plant Biotechnol. J.">
        <title>Multi-omics assisted identification of the key and species-specific regulatory components of drought-tolerant mechanisms in Gossypium stocksii.</title>
        <authorList>
            <person name="Yu D."/>
            <person name="Ke L."/>
            <person name="Zhang D."/>
            <person name="Wu Y."/>
            <person name="Sun Y."/>
            <person name="Mei J."/>
            <person name="Sun J."/>
            <person name="Sun Y."/>
        </authorList>
    </citation>
    <scope>NUCLEOTIDE SEQUENCE [LARGE SCALE GENOMIC DNA]</scope>
    <source>
        <strain evidence="6">cv. E1</strain>
        <tissue evidence="5">Leaf</tissue>
    </source>
</reference>
<dbReference type="Gene3D" id="3.60.21.10">
    <property type="match status" value="1"/>
</dbReference>
<evidence type="ECO:0000256" key="1">
    <source>
        <dbReference type="ARBA" id="ARBA00000032"/>
    </source>
</evidence>
<dbReference type="PANTHER" id="PTHR22953">
    <property type="entry name" value="ACID PHOSPHATASE RELATED"/>
    <property type="match status" value="1"/>
</dbReference>
<dbReference type="InterPro" id="IPR029052">
    <property type="entry name" value="Metallo-depent_PP-like"/>
</dbReference>
<accession>A0A9D3WFK3</accession>
<name>A0A9D3WFK3_9ROSI</name>
<protein>
    <recommendedName>
        <fullName evidence="2">acid phosphatase</fullName>
        <ecNumber evidence="2">3.1.3.2</ecNumber>
    </recommendedName>
</protein>
<dbReference type="OrthoDB" id="45007at2759"/>
<sequence>MTPWVVVVVHAPWYNTNSTHKCEGESIWKAMEELLYKARVDIVFSGHVHAYEQFTRIYDKKPNPCGPVYITIGDGGNRDGLALK</sequence>
<keyword evidence="6" id="KW-1185">Reference proteome</keyword>
<dbReference type="PANTHER" id="PTHR22953:SF7">
    <property type="entry name" value="PURPLE ACID PHOSPHATASE 22"/>
    <property type="match status" value="1"/>
</dbReference>
<dbReference type="InterPro" id="IPR039331">
    <property type="entry name" value="PAPs-like"/>
</dbReference>
<dbReference type="GO" id="GO:0003993">
    <property type="term" value="F:acid phosphatase activity"/>
    <property type="evidence" value="ECO:0007669"/>
    <property type="project" value="UniProtKB-EC"/>
</dbReference>
<dbReference type="Proteomes" id="UP000828251">
    <property type="component" value="Unassembled WGS sequence"/>
</dbReference>
<evidence type="ECO:0000259" key="4">
    <source>
        <dbReference type="Pfam" id="PF00149"/>
    </source>
</evidence>
<organism evidence="5 6">
    <name type="scientific">Gossypium stocksii</name>
    <dbReference type="NCBI Taxonomy" id="47602"/>
    <lineage>
        <taxon>Eukaryota</taxon>
        <taxon>Viridiplantae</taxon>
        <taxon>Streptophyta</taxon>
        <taxon>Embryophyta</taxon>
        <taxon>Tracheophyta</taxon>
        <taxon>Spermatophyta</taxon>
        <taxon>Magnoliopsida</taxon>
        <taxon>eudicotyledons</taxon>
        <taxon>Gunneridae</taxon>
        <taxon>Pentapetalae</taxon>
        <taxon>rosids</taxon>
        <taxon>malvids</taxon>
        <taxon>Malvales</taxon>
        <taxon>Malvaceae</taxon>
        <taxon>Malvoideae</taxon>
        <taxon>Gossypium</taxon>
    </lineage>
</organism>
<evidence type="ECO:0000256" key="3">
    <source>
        <dbReference type="ARBA" id="ARBA00022729"/>
    </source>
</evidence>
<proteinExistence type="predicted"/>
<dbReference type="SUPFAM" id="SSF56300">
    <property type="entry name" value="Metallo-dependent phosphatases"/>
    <property type="match status" value="1"/>
</dbReference>
<comment type="caution">
    <text evidence="5">The sequence shown here is derived from an EMBL/GenBank/DDBJ whole genome shotgun (WGS) entry which is preliminary data.</text>
</comment>
<dbReference type="EMBL" id="JAIQCV010000002">
    <property type="protein sequence ID" value="KAH1123176.1"/>
    <property type="molecule type" value="Genomic_DNA"/>
</dbReference>
<dbReference type="InterPro" id="IPR004843">
    <property type="entry name" value="Calcineurin-like_PHP"/>
</dbReference>
<keyword evidence="3" id="KW-0732">Signal</keyword>
<dbReference type="Pfam" id="PF00149">
    <property type="entry name" value="Metallophos"/>
    <property type="match status" value="1"/>
</dbReference>
<dbReference type="AlphaFoldDB" id="A0A9D3WFK3"/>
<evidence type="ECO:0000313" key="6">
    <source>
        <dbReference type="Proteomes" id="UP000828251"/>
    </source>
</evidence>
<feature type="domain" description="Calcineurin-like phosphoesterase" evidence="4">
    <location>
        <begin position="2"/>
        <end position="51"/>
    </location>
</feature>
<evidence type="ECO:0000313" key="5">
    <source>
        <dbReference type="EMBL" id="KAH1123176.1"/>
    </source>
</evidence>
<gene>
    <name evidence="5" type="ORF">J1N35_006336</name>
</gene>
<comment type="catalytic activity">
    <reaction evidence="1">
        <text>a phosphate monoester + H2O = an alcohol + phosphate</text>
        <dbReference type="Rhea" id="RHEA:15017"/>
        <dbReference type="ChEBI" id="CHEBI:15377"/>
        <dbReference type="ChEBI" id="CHEBI:30879"/>
        <dbReference type="ChEBI" id="CHEBI:43474"/>
        <dbReference type="ChEBI" id="CHEBI:67140"/>
        <dbReference type="EC" id="3.1.3.2"/>
    </reaction>
</comment>
<dbReference type="EC" id="3.1.3.2" evidence="2"/>
<evidence type="ECO:0000256" key="2">
    <source>
        <dbReference type="ARBA" id="ARBA00012646"/>
    </source>
</evidence>